<dbReference type="KEGG" id="arf:AR1Y2_3452"/>
<dbReference type="RefSeq" id="WP_137330064.1">
    <property type="nucleotide sequence ID" value="NZ_CP040058.1"/>
</dbReference>
<name>A0A4P8IHI4_9FIRM</name>
<dbReference type="OrthoDB" id="2084499at2"/>
<accession>A0A4P8IHI4</accession>
<organism evidence="1 2">
    <name type="scientific">Anaerostipes rhamnosivorans</name>
    <dbReference type="NCBI Taxonomy" id="1229621"/>
    <lineage>
        <taxon>Bacteria</taxon>
        <taxon>Bacillati</taxon>
        <taxon>Bacillota</taxon>
        <taxon>Clostridia</taxon>
        <taxon>Lachnospirales</taxon>
        <taxon>Lachnospiraceae</taxon>
        <taxon>Anaerostipes</taxon>
    </lineage>
</organism>
<evidence type="ECO:0008006" key="3">
    <source>
        <dbReference type="Google" id="ProtNLM"/>
    </source>
</evidence>
<evidence type="ECO:0000313" key="2">
    <source>
        <dbReference type="Proteomes" id="UP000298653"/>
    </source>
</evidence>
<proteinExistence type="predicted"/>
<dbReference type="Gene3D" id="3.30.70.240">
    <property type="match status" value="1"/>
</dbReference>
<protein>
    <recommendedName>
        <fullName evidence="3">Virulence-associated protein VapD</fullName>
    </recommendedName>
</protein>
<evidence type="ECO:0000313" key="1">
    <source>
        <dbReference type="EMBL" id="QCP36906.1"/>
    </source>
</evidence>
<sequence length="113" mass="13566">MMSDREKKFYKAVYFDLSTRALEENYSRQSPQNAYHLIRNFFQKEKFSHVQYSGYHTTFKTTDLYVYDLIRTMSAEFPWLRLCISNFEVTNIGRNHDLLDLFTGEAEEMEPLP</sequence>
<dbReference type="Proteomes" id="UP000298653">
    <property type="component" value="Chromosome"/>
</dbReference>
<keyword evidence="2" id="KW-1185">Reference proteome</keyword>
<reference evidence="1 2" key="1">
    <citation type="submission" date="2019-05" db="EMBL/GenBank/DDBJ databases">
        <title>Complete genome sequencing of Anaerostipes rhamnosivorans.</title>
        <authorList>
            <person name="Bui T.P.N."/>
            <person name="de Vos W.M."/>
        </authorList>
    </citation>
    <scope>NUCLEOTIDE SEQUENCE [LARGE SCALE GENOMIC DNA]</scope>
    <source>
        <strain evidence="1 2">1y2</strain>
    </source>
</reference>
<dbReference type="AlphaFoldDB" id="A0A4P8IHI4"/>
<dbReference type="EMBL" id="CP040058">
    <property type="protein sequence ID" value="QCP36906.1"/>
    <property type="molecule type" value="Genomic_DNA"/>
</dbReference>
<gene>
    <name evidence="1" type="ORF">AR1Y2_3452</name>
</gene>